<evidence type="ECO:0000313" key="2">
    <source>
        <dbReference type="EMBL" id="KAK7881061.1"/>
    </source>
</evidence>
<gene>
    <name evidence="2" type="ORF">WMY93_032333</name>
</gene>
<evidence type="ECO:0000256" key="1">
    <source>
        <dbReference type="SAM" id="MobiDB-lite"/>
    </source>
</evidence>
<proteinExistence type="predicted"/>
<protein>
    <submittedName>
        <fullName evidence="2">Uncharacterized protein</fullName>
    </submittedName>
</protein>
<reference evidence="3" key="1">
    <citation type="submission" date="2024-04" db="EMBL/GenBank/DDBJ databases">
        <title>Salinicola lusitanus LLJ914,a marine bacterium isolated from the Okinawa Trough.</title>
        <authorList>
            <person name="Li J."/>
        </authorList>
    </citation>
    <scope>NUCLEOTIDE SEQUENCE [LARGE SCALE GENOMIC DNA]</scope>
</reference>
<comment type="caution">
    <text evidence="2">The sequence shown here is derived from an EMBL/GenBank/DDBJ whole genome shotgun (WGS) entry which is preliminary data.</text>
</comment>
<sequence>MSRGPMSRGPVSRGPVSRGPVSCGPMNRGPVSRGPFELTLAVRLRHRLLGNIPGRQRSCLGVRGLNCARLCGVELEQYS</sequence>
<name>A0AAW0MRV0_9GOBI</name>
<accession>A0AAW0MRV0</accession>
<dbReference type="AlphaFoldDB" id="A0AAW0MRV0"/>
<dbReference type="EMBL" id="JBBPFD010000029">
    <property type="protein sequence ID" value="KAK7881061.1"/>
    <property type="molecule type" value="Genomic_DNA"/>
</dbReference>
<dbReference type="Proteomes" id="UP001460270">
    <property type="component" value="Unassembled WGS sequence"/>
</dbReference>
<organism evidence="2 3">
    <name type="scientific">Mugilogobius chulae</name>
    <name type="common">yellowstripe goby</name>
    <dbReference type="NCBI Taxonomy" id="88201"/>
    <lineage>
        <taxon>Eukaryota</taxon>
        <taxon>Metazoa</taxon>
        <taxon>Chordata</taxon>
        <taxon>Craniata</taxon>
        <taxon>Vertebrata</taxon>
        <taxon>Euteleostomi</taxon>
        <taxon>Actinopterygii</taxon>
        <taxon>Neopterygii</taxon>
        <taxon>Teleostei</taxon>
        <taxon>Neoteleostei</taxon>
        <taxon>Acanthomorphata</taxon>
        <taxon>Gobiaria</taxon>
        <taxon>Gobiiformes</taxon>
        <taxon>Gobioidei</taxon>
        <taxon>Gobiidae</taxon>
        <taxon>Gobionellinae</taxon>
        <taxon>Mugilogobius</taxon>
    </lineage>
</organism>
<evidence type="ECO:0000313" key="3">
    <source>
        <dbReference type="Proteomes" id="UP001460270"/>
    </source>
</evidence>
<feature type="region of interest" description="Disordered" evidence="1">
    <location>
        <begin position="1"/>
        <end position="33"/>
    </location>
</feature>
<keyword evidence="3" id="KW-1185">Reference proteome</keyword>